<dbReference type="InterPro" id="IPR013783">
    <property type="entry name" value="Ig-like_fold"/>
</dbReference>
<keyword evidence="3" id="KW-1185">Reference proteome</keyword>
<sequence length="297" mass="32066">MRSALFLLVWLSATPAERLVVVNERESLAQVAERTLGDPKGASELRALNQLTSDAVAPGTKLKLPPEEDRARALSALETARSAVAQADRQATRREEASAKLREAEAHFQSADYQSAAKAADNAWALLSPGTGQPSSFQVKVSEGGDTTVSVQSGPPVRVNAESVTRPVSPGETVRVEKGQPPPPPAPPLEVPQLRSPSEGQKLKFTPIKGQLGPVTLAWRPVPGAKQYEVEVHPVQGPPLRQTVPATQWQLPALPAGRYRWTVRALGESQKSDASAERLFELIEDRVKLQVGEPSWK</sequence>
<protein>
    <submittedName>
        <fullName evidence="2">LysM peptidoglycan-binding domain-containing protein</fullName>
    </submittedName>
</protein>
<dbReference type="Proteomes" id="UP001291309">
    <property type="component" value="Unassembled WGS sequence"/>
</dbReference>
<name>A0ABU5H5I8_9BACT</name>
<gene>
    <name evidence="2" type="ORF">SYV04_20205</name>
</gene>
<evidence type="ECO:0000313" key="3">
    <source>
        <dbReference type="Proteomes" id="UP001291309"/>
    </source>
</evidence>
<feature type="region of interest" description="Disordered" evidence="1">
    <location>
        <begin position="131"/>
        <end position="197"/>
    </location>
</feature>
<dbReference type="EMBL" id="JAXIVS010000006">
    <property type="protein sequence ID" value="MDY7228758.1"/>
    <property type="molecule type" value="Genomic_DNA"/>
</dbReference>
<dbReference type="RefSeq" id="WP_321547476.1">
    <property type="nucleotide sequence ID" value="NZ_JAXIVS010000006.1"/>
</dbReference>
<proteinExistence type="predicted"/>
<feature type="compositionally biased region" description="Pro residues" evidence="1">
    <location>
        <begin position="180"/>
        <end position="190"/>
    </location>
</feature>
<evidence type="ECO:0000256" key="1">
    <source>
        <dbReference type="SAM" id="MobiDB-lite"/>
    </source>
</evidence>
<dbReference type="Gene3D" id="2.60.40.10">
    <property type="entry name" value="Immunoglobulins"/>
    <property type="match status" value="1"/>
</dbReference>
<reference evidence="2 3" key="1">
    <citation type="submission" date="2023-12" db="EMBL/GenBank/DDBJ databases">
        <title>the genome sequence of Hyalangium sp. s54d21.</title>
        <authorList>
            <person name="Zhang X."/>
        </authorList>
    </citation>
    <scope>NUCLEOTIDE SEQUENCE [LARGE SCALE GENOMIC DNA]</scope>
    <source>
        <strain evidence="3">s54d21</strain>
    </source>
</reference>
<feature type="compositionally biased region" description="Polar residues" evidence="1">
    <location>
        <begin position="131"/>
        <end position="153"/>
    </location>
</feature>
<accession>A0ABU5H5I8</accession>
<evidence type="ECO:0000313" key="2">
    <source>
        <dbReference type="EMBL" id="MDY7228758.1"/>
    </source>
</evidence>
<comment type="caution">
    <text evidence="2">The sequence shown here is derived from an EMBL/GenBank/DDBJ whole genome shotgun (WGS) entry which is preliminary data.</text>
</comment>
<organism evidence="2 3">
    <name type="scientific">Hyalangium rubrum</name>
    <dbReference type="NCBI Taxonomy" id="3103134"/>
    <lineage>
        <taxon>Bacteria</taxon>
        <taxon>Pseudomonadati</taxon>
        <taxon>Myxococcota</taxon>
        <taxon>Myxococcia</taxon>
        <taxon>Myxococcales</taxon>
        <taxon>Cystobacterineae</taxon>
        <taxon>Archangiaceae</taxon>
        <taxon>Hyalangium</taxon>
    </lineage>
</organism>